<dbReference type="Proteomes" id="UP001501410">
    <property type="component" value="Unassembled WGS sequence"/>
</dbReference>
<dbReference type="EMBL" id="BAABEZ010000013">
    <property type="protein sequence ID" value="GAA4452043.1"/>
    <property type="molecule type" value="Genomic_DNA"/>
</dbReference>
<dbReference type="Pfam" id="PF18962">
    <property type="entry name" value="Por_Secre_tail"/>
    <property type="match status" value="1"/>
</dbReference>
<comment type="caution">
    <text evidence="2">The sequence shown here is derived from an EMBL/GenBank/DDBJ whole genome shotgun (WGS) entry which is preliminary data.</text>
</comment>
<evidence type="ECO:0000313" key="3">
    <source>
        <dbReference type="Proteomes" id="UP001501410"/>
    </source>
</evidence>
<dbReference type="InterPro" id="IPR006626">
    <property type="entry name" value="PbH1"/>
</dbReference>
<evidence type="ECO:0000259" key="1">
    <source>
        <dbReference type="Pfam" id="PF18962"/>
    </source>
</evidence>
<dbReference type="InterPro" id="IPR013783">
    <property type="entry name" value="Ig-like_fold"/>
</dbReference>
<accession>A0ABP8MKJ5</accession>
<dbReference type="InterPro" id="IPR026444">
    <property type="entry name" value="Secre_tail"/>
</dbReference>
<protein>
    <recommendedName>
        <fullName evidence="1">Secretion system C-terminal sorting domain-containing protein</fullName>
    </recommendedName>
</protein>
<name>A0ABP8MKJ5_9BACT</name>
<gene>
    <name evidence="2" type="ORF">GCM10023092_10440</name>
</gene>
<keyword evidence="3" id="KW-1185">Reference proteome</keyword>
<proteinExistence type="predicted"/>
<reference evidence="3" key="1">
    <citation type="journal article" date="2019" name="Int. J. Syst. Evol. Microbiol.">
        <title>The Global Catalogue of Microorganisms (GCM) 10K type strain sequencing project: providing services to taxonomists for standard genome sequencing and annotation.</title>
        <authorList>
            <consortium name="The Broad Institute Genomics Platform"/>
            <consortium name="The Broad Institute Genome Sequencing Center for Infectious Disease"/>
            <person name="Wu L."/>
            <person name="Ma J."/>
        </authorList>
    </citation>
    <scope>NUCLEOTIDE SEQUENCE [LARGE SCALE GENOMIC DNA]</scope>
    <source>
        <strain evidence="3">JCM 31921</strain>
    </source>
</reference>
<evidence type="ECO:0000313" key="2">
    <source>
        <dbReference type="EMBL" id="GAA4452043.1"/>
    </source>
</evidence>
<dbReference type="Gene3D" id="2.60.40.10">
    <property type="entry name" value="Immunoglobulins"/>
    <property type="match status" value="2"/>
</dbReference>
<organism evidence="2 3">
    <name type="scientific">Rurimicrobium arvi</name>
    <dbReference type="NCBI Taxonomy" id="2049916"/>
    <lineage>
        <taxon>Bacteria</taxon>
        <taxon>Pseudomonadati</taxon>
        <taxon>Bacteroidota</taxon>
        <taxon>Chitinophagia</taxon>
        <taxon>Chitinophagales</taxon>
        <taxon>Chitinophagaceae</taxon>
        <taxon>Rurimicrobium</taxon>
    </lineage>
</organism>
<sequence length="1164" mass="121428">MSGPYTVPSGKLPTLRVAIDSLNLYGMTGAGPVVITLLPGLVTETAPSGGYLLGSAVLNSGPNATSATRTVTIVGNNNNITAASGSGAHDAIFTIQGSDFITVKTLNLFEASSNTTATTQMEHGFSVVKFNSNDGCKTVSFEDCNVTLNNANNTAATGMSHYGTAGFFVGNCTYLSTADLPAPTVYEGSHEGFYMLYDTVVNVNHGVWCKSKQLPADGSAFNDGNFTFRGVCVQNFTHNGMYMINVGNDMVYDCHLYNLEAGGVAPTTNTIVGIFQDGVKTTALHDALLCDQNDINLTVGGTAGNYAIGVYSSLYGNGTTEISRNKIQLATAGSSCGLEGIRVENNLGTLNIHDNVLQSWSNSVATNMPLIGIRNGQIASPYGYAATSIVKNNQFINSTLNTSSYIYGIQDISSTSANPDLEYNTIDNIVLSGNASAFRGISIGQQFVNTANTATILGNIISNIDASAVSTPGIGIRTGSSSLVTAKATANIIKNLKFGTGSLIGIEASYGATALLDKDTIFSLSSGASVYGIQAGYTGYGVGTLNITKSSVHDLSTSATTGSAQGISIAPGTTNVTGTATISANLIYNITASGSGDTAVGISMLGGTATYNVNNNIVSDVTAAGNTSLFSSSFGIASYATGTNNLYYNTVNLKSGSSTATGYGATGMLYNSAGSNKIQNNILRVNVVAGAANNATALRGTAGAPGAAPSLSAFTASSNVYYTPSGSNNYLYVEGTANSGLVNGFHQSGLTANTTKNIVNDPFFNSTCDKSVYHTFMQGTSKTRESATVIENNLSGSAGIYAPSGLSLAEATATDNTVSLDIKDAARGFGSSDIGAVEFAGSQPPAHDILVVSGSGFDTACSANLPFLTGSYPSYYSRTSVQWLRDSTVVPGATTKSIGVTSSTATYILRVYDTVTGCFYYSKPFRMTVVPPPPAVITYYDSLNFCESSAVVVQANKGRGYTYQWKKNGSFIPGETDDHLVISTSGTYQVETNTVLGCPSLSAPIVVRVYPLPDPVVYYVRPRVLGVTQKFYTYQWYRNNVLIPGSDATNALYYVLDDAAYSVAVTDSNGCTAKSEVFLYSLGVSNLNTPGAVRVYPNPVKDMVYVEAGGAAVLSLTDLTGRLVMPAVTADKLDVSGLSDGLYLLHVADKEGRLLQVQKINKVR</sequence>
<dbReference type="SMART" id="SM00710">
    <property type="entry name" value="PbH1"/>
    <property type="match status" value="9"/>
</dbReference>
<feature type="domain" description="Secretion system C-terminal sorting" evidence="1">
    <location>
        <begin position="1095"/>
        <end position="1153"/>
    </location>
</feature>